<reference evidence="2 3" key="1">
    <citation type="submission" date="2018-11" db="EMBL/GenBank/DDBJ databases">
        <title>Draft genome sequence of Buttiauxella warmboldiae CCUG 35512.</title>
        <authorList>
            <person name="Salva-Serra F."/>
            <person name="Marathe N."/>
            <person name="Moore E."/>
            <person name="Svensson L."/>
            <person name="Engstrom-Jakobsson H."/>
        </authorList>
    </citation>
    <scope>NUCLEOTIDE SEQUENCE [LARGE SCALE GENOMIC DNA]</scope>
    <source>
        <strain evidence="2 3">CCUG 35512</strain>
    </source>
</reference>
<dbReference type="OrthoDB" id="256126at2"/>
<dbReference type="RefSeq" id="WP_124022379.1">
    <property type="nucleotide sequence ID" value="NZ_RPOH01000003.1"/>
</dbReference>
<protein>
    <recommendedName>
        <fullName evidence="1">Multi-ubiquitin domain-containing protein</fullName>
    </recommendedName>
</protein>
<evidence type="ECO:0000313" key="3">
    <source>
        <dbReference type="Proteomes" id="UP000268615"/>
    </source>
</evidence>
<dbReference type="Pfam" id="PF14452">
    <property type="entry name" value="Multi_ubiq"/>
    <property type="match status" value="3"/>
</dbReference>
<dbReference type="InterPro" id="IPR027802">
    <property type="entry name" value="Multi-ubiquitin_dom"/>
</dbReference>
<dbReference type="Proteomes" id="UP000268615">
    <property type="component" value="Unassembled WGS sequence"/>
</dbReference>
<feature type="domain" description="Multi-ubiquitin" evidence="1">
    <location>
        <begin position="6"/>
        <end position="69"/>
    </location>
</feature>
<comment type="caution">
    <text evidence="2">The sequence shown here is derived from an EMBL/GenBank/DDBJ whole genome shotgun (WGS) entry which is preliminary data.</text>
</comment>
<dbReference type="AlphaFoldDB" id="A0A3N5EHJ4"/>
<feature type="domain" description="Multi-ubiquitin" evidence="1">
    <location>
        <begin position="76"/>
        <end position="141"/>
    </location>
</feature>
<name>A0A3N5EHJ4_9ENTR</name>
<accession>A0A3N5EHJ4</accession>
<organism evidence="2 3">
    <name type="scientific">Buttiauxella warmboldiae</name>
    <dbReference type="NCBI Taxonomy" id="82993"/>
    <lineage>
        <taxon>Bacteria</taxon>
        <taxon>Pseudomonadati</taxon>
        <taxon>Pseudomonadota</taxon>
        <taxon>Gammaproteobacteria</taxon>
        <taxon>Enterobacterales</taxon>
        <taxon>Enterobacteriaceae</taxon>
        <taxon>Buttiauxella</taxon>
    </lineage>
</organism>
<dbReference type="EMBL" id="RPOH01000003">
    <property type="protein sequence ID" value="RPH30892.1"/>
    <property type="molecule type" value="Genomic_DNA"/>
</dbReference>
<proteinExistence type="predicted"/>
<evidence type="ECO:0000259" key="1">
    <source>
        <dbReference type="Pfam" id="PF14452"/>
    </source>
</evidence>
<gene>
    <name evidence="2" type="ORF">EHN07_01120</name>
</gene>
<keyword evidence="3" id="KW-1185">Reference proteome</keyword>
<feature type="domain" description="Multi-ubiquitin" evidence="1">
    <location>
        <begin position="146"/>
        <end position="218"/>
    </location>
</feature>
<sequence length="220" mass="25215">MKNKFIKINDKTVEIDDLTPTGAQILLVAGVKDIVEYVLFQKLKNGLLEEIRPEEKTTLDKEGVETFLMFNSDRTYRFTLNGKMFDWGAPSLTGATVKSLAECDFDSNDVWLEMKNEKDKLITDHEHIDLTQPNVERLYTQETSINIIVNAKMRVVNRRVISYWDVVHLAYEHAENKETSIYSVDYAKGPISNPEGSMVDGQYVQLTDGMIFYVTQTDKS</sequence>
<evidence type="ECO:0000313" key="2">
    <source>
        <dbReference type="EMBL" id="RPH30892.1"/>
    </source>
</evidence>